<dbReference type="Pfam" id="PF00480">
    <property type="entry name" value="ROK"/>
    <property type="match status" value="1"/>
</dbReference>
<dbReference type="PANTHER" id="PTHR18964">
    <property type="entry name" value="ROK (REPRESSOR, ORF, KINASE) FAMILY"/>
    <property type="match status" value="1"/>
</dbReference>
<dbReference type="InterPro" id="IPR043129">
    <property type="entry name" value="ATPase_NBD"/>
</dbReference>
<dbReference type="PANTHER" id="PTHR18964:SF149">
    <property type="entry name" value="BIFUNCTIONAL UDP-N-ACETYLGLUCOSAMINE 2-EPIMERASE_N-ACETYLMANNOSAMINE KINASE"/>
    <property type="match status" value="1"/>
</dbReference>
<dbReference type="STRING" id="1123029.SAMN02745172_01758"/>
<dbReference type="OrthoDB" id="49685at2"/>
<keyword evidence="2" id="KW-0808">Transferase</keyword>
<gene>
    <name evidence="2" type="ORF">SAMN02745172_01758</name>
</gene>
<sequence>MTRAAVGIDLGGTELRAAVVDEAGRILSRAQTRTDACGGPSAVIEQMAALVADVRDAVPGVTPVGIGVGSPGPLDAEAGIVIGPPTLHGWHDVPLRDLLAERLGLPVRLDNDGHAAVLGEWRFGAGRGLSSFVYITVSTGIGGGIVVDGHLLRGRRGMAAHVGHMIVEAGSDVVCSCGNPGCWEALASGSALDRAGRAAAAREPGGTIARIAAGQPVTARHVMTAAREGDDTALALVGREGRYLGAGIVSLLHLFSPERVVIGGGLSNGLDLLAGPIRATIAARAMPAFRDVPVGPSALGLDVGVIGAAALAL</sequence>
<accession>A0A1M7ZI64</accession>
<comment type="similarity">
    <text evidence="1">Belongs to the ROK (NagC/XylR) family.</text>
</comment>
<dbReference type="PROSITE" id="PS01125">
    <property type="entry name" value="ROK"/>
    <property type="match status" value="1"/>
</dbReference>
<dbReference type="Proteomes" id="UP000186406">
    <property type="component" value="Unassembled WGS sequence"/>
</dbReference>
<evidence type="ECO:0000313" key="3">
    <source>
        <dbReference type="Proteomes" id="UP000186406"/>
    </source>
</evidence>
<dbReference type="GO" id="GO:0016301">
    <property type="term" value="F:kinase activity"/>
    <property type="evidence" value="ECO:0007669"/>
    <property type="project" value="UniProtKB-KW"/>
</dbReference>
<dbReference type="InterPro" id="IPR049874">
    <property type="entry name" value="ROK_cs"/>
</dbReference>
<dbReference type="Gene3D" id="3.30.420.40">
    <property type="match status" value="2"/>
</dbReference>
<dbReference type="AlphaFoldDB" id="A0A1M7ZI64"/>
<dbReference type="InterPro" id="IPR000600">
    <property type="entry name" value="ROK"/>
</dbReference>
<evidence type="ECO:0000256" key="1">
    <source>
        <dbReference type="ARBA" id="ARBA00006479"/>
    </source>
</evidence>
<organism evidence="2 3">
    <name type="scientific">Pseudoxanthobacter soli DSM 19599</name>
    <dbReference type="NCBI Taxonomy" id="1123029"/>
    <lineage>
        <taxon>Bacteria</taxon>
        <taxon>Pseudomonadati</taxon>
        <taxon>Pseudomonadota</taxon>
        <taxon>Alphaproteobacteria</taxon>
        <taxon>Hyphomicrobiales</taxon>
        <taxon>Segnochrobactraceae</taxon>
        <taxon>Pseudoxanthobacter</taxon>
    </lineage>
</organism>
<keyword evidence="2" id="KW-0418">Kinase</keyword>
<dbReference type="EMBL" id="FRXO01000003">
    <property type="protein sequence ID" value="SHO64578.1"/>
    <property type="molecule type" value="Genomic_DNA"/>
</dbReference>
<dbReference type="SUPFAM" id="SSF53067">
    <property type="entry name" value="Actin-like ATPase domain"/>
    <property type="match status" value="1"/>
</dbReference>
<evidence type="ECO:0000313" key="2">
    <source>
        <dbReference type="EMBL" id="SHO64578.1"/>
    </source>
</evidence>
<dbReference type="RefSeq" id="WP_073627671.1">
    <property type="nucleotide sequence ID" value="NZ_FRXO01000003.1"/>
</dbReference>
<keyword evidence="3" id="KW-1185">Reference proteome</keyword>
<proteinExistence type="inferred from homology"/>
<name>A0A1M7ZI64_9HYPH</name>
<reference evidence="2 3" key="1">
    <citation type="submission" date="2016-12" db="EMBL/GenBank/DDBJ databases">
        <authorList>
            <person name="Song W.-J."/>
            <person name="Kurnit D.M."/>
        </authorList>
    </citation>
    <scope>NUCLEOTIDE SEQUENCE [LARGE SCALE GENOMIC DNA]</scope>
    <source>
        <strain evidence="2 3">DSM 19599</strain>
    </source>
</reference>
<protein>
    <submittedName>
        <fullName evidence="2">Glucokinase</fullName>
    </submittedName>
</protein>